<keyword evidence="1" id="KW-0472">Membrane</keyword>
<organism evidence="2 3">
    <name type="scientific">Mycoplasma zalophi</name>
    <dbReference type="NCBI Taxonomy" id="191287"/>
    <lineage>
        <taxon>Bacteria</taxon>
        <taxon>Bacillati</taxon>
        <taxon>Mycoplasmatota</taxon>
        <taxon>Mollicutes</taxon>
        <taxon>Mycoplasmataceae</taxon>
        <taxon>Mycoplasma</taxon>
    </lineage>
</organism>
<comment type="caution">
    <text evidence="2">The sequence shown here is derived from an EMBL/GenBank/DDBJ whole genome shotgun (WGS) entry which is preliminary data.</text>
</comment>
<feature type="transmembrane region" description="Helical" evidence="1">
    <location>
        <begin position="63"/>
        <end position="86"/>
    </location>
</feature>
<gene>
    <name evidence="2" type="ORF">KQ875_00615</name>
</gene>
<protein>
    <submittedName>
        <fullName evidence="2">Uncharacterized protein</fullName>
    </submittedName>
</protein>
<evidence type="ECO:0000313" key="2">
    <source>
        <dbReference type="EMBL" id="MBU4692100.1"/>
    </source>
</evidence>
<dbReference type="Proteomes" id="UP000718793">
    <property type="component" value="Unassembled WGS sequence"/>
</dbReference>
<evidence type="ECO:0000313" key="3">
    <source>
        <dbReference type="Proteomes" id="UP000718793"/>
    </source>
</evidence>
<accession>A0ABS6DP52</accession>
<proteinExistence type="predicted"/>
<dbReference type="EMBL" id="JAHMHH010000001">
    <property type="protein sequence ID" value="MBU4692100.1"/>
    <property type="molecule type" value="Genomic_DNA"/>
</dbReference>
<keyword evidence="1" id="KW-0812">Transmembrane</keyword>
<name>A0ABS6DP52_9MOLU</name>
<sequence>MKKWIWKIILSVFLLSVAIVLIVLAAFSGYKRMYEGPIWITQLYHLINWQARDIQDVIYNIKIGYIVSSTFATLISITFLTTFYFFYVHNYISKKYCLVTKIQTKISKKNIQIKK</sequence>
<dbReference type="RefSeq" id="WP_216488397.1">
    <property type="nucleotide sequence ID" value="NZ_JAHMHH010000001.1"/>
</dbReference>
<reference evidence="2" key="1">
    <citation type="submission" date="2021-06" db="EMBL/GenBank/DDBJ databases">
        <title>Novel Mycoplasma species detected in California sea lions (Zalophus californianus) from the USA.</title>
        <authorList>
            <person name="Volokhov D.V."/>
            <person name="Furtak V.A."/>
            <person name="Zagorodnyaya T.A."/>
        </authorList>
    </citation>
    <scope>NUCLEOTIDE SEQUENCE [LARGE SCALE GENOMIC DNA]</scope>
    <source>
        <strain evidence="2">CSL 5346</strain>
    </source>
</reference>
<keyword evidence="3" id="KW-1185">Reference proteome</keyword>
<keyword evidence="1" id="KW-1133">Transmembrane helix</keyword>
<evidence type="ECO:0000256" key="1">
    <source>
        <dbReference type="SAM" id="Phobius"/>
    </source>
</evidence>